<name>A0A6U8GC94_9EUGL</name>
<organism evidence="1">
    <name type="scientific">Eutreptiella gymnastica</name>
    <dbReference type="NCBI Taxonomy" id="73025"/>
    <lineage>
        <taxon>Eukaryota</taxon>
        <taxon>Discoba</taxon>
        <taxon>Euglenozoa</taxon>
        <taxon>Euglenida</taxon>
        <taxon>Spirocuta</taxon>
        <taxon>Euglenophyceae</taxon>
        <taxon>Eutreptiales</taxon>
        <taxon>Eutreptiaceae</taxon>
        <taxon>Eutreptiella</taxon>
    </lineage>
</organism>
<protein>
    <submittedName>
        <fullName evidence="1">Uncharacterized protein</fullName>
    </submittedName>
</protein>
<accession>A0A6U8GC94</accession>
<dbReference type="AlphaFoldDB" id="A0A6U8GC94"/>
<gene>
    <name evidence="1" type="ORF">EGYM00392_LOCUS35581</name>
    <name evidence="2" type="ORF">EGYM00392_LOCUS35582</name>
</gene>
<proteinExistence type="predicted"/>
<evidence type="ECO:0000313" key="1">
    <source>
        <dbReference type="EMBL" id="CAD9024456.1"/>
    </source>
</evidence>
<dbReference type="EMBL" id="HBGA01095196">
    <property type="protein sequence ID" value="CAD9024456.1"/>
    <property type="molecule type" value="Transcribed_RNA"/>
</dbReference>
<sequence length="104" mass="11183">MTSAFNTLLCVSLVTQHKMPFGAVKETVAERPDDRNVAAGSEAWAGMAQGAGIFAVFAAKKCPAVCEAEGEGGYDKATGHCTGGKQQRCYYSHFDAKWKLREGY</sequence>
<dbReference type="EMBL" id="HBGA01095197">
    <property type="protein sequence ID" value="CAD9024457.1"/>
    <property type="molecule type" value="Transcribed_RNA"/>
</dbReference>
<reference evidence="1" key="1">
    <citation type="submission" date="2021-01" db="EMBL/GenBank/DDBJ databases">
        <authorList>
            <person name="Corre E."/>
            <person name="Pelletier E."/>
            <person name="Niang G."/>
            <person name="Scheremetjew M."/>
            <person name="Finn R."/>
            <person name="Kale V."/>
            <person name="Holt S."/>
            <person name="Cochrane G."/>
            <person name="Meng A."/>
            <person name="Brown T."/>
            <person name="Cohen L."/>
        </authorList>
    </citation>
    <scope>NUCLEOTIDE SEQUENCE</scope>
    <source>
        <strain evidence="1">NIES-381</strain>
    </source>
</reference>
<evidence type="ECO:0000313" key="2">
    <source>
        <dbReference type="EMBL" id="CAD9024457.1"/>
    </source>
</evidence>